<keyword evidence="1" id="KW-0489">Methyltransferase</keyword>
<proteinExistence type="predicted"/>
<organism evidence="1 2">
    <name type="scientific">Leucogyrophana mollusca</name>
    <dbReference type="NCBI Taxonomy" id="85980"/>
    <lineage>
        <taxon>Eukaryota</taxon>
        <taxon>Fungi</taxon>
        <taxon>Dikarya</taxon>
        <taxon>Basidiomycota</taxon>
        <taxon>Agaricomycotina</taxon>
        <taxon>Agaricomycetes</taxon>
        <taxon>Agaricomycetidae</taxon>
        <taxon>Boletales</taxon>
        <taxon>Boletales incertae sedis</taxon>
        <taxon>Leucogyrophana</taxon>
    </lineage>
</organism>
<keyword evidence="1" id="KW-0808">Transferase</keyword>
<dbReference type="Proteomes" id="UP000790709">
    <property type="component" value="Unassembled WGS sequence"/>
</dbReference>
<reference evidence="1" key="1">
    <citation type="journal article" date="2021" name="New Phytol.">
        <title>Evolutionary innovations through gain and loss of genes in the ectomycorrhizal Boletales.</title>
        <authorList>
            <person name="Wu G."/>
            <person name="Miyauchi S."/>
            <person name="Morin E."/>
            <person name="Kuo A."/>
            <person name="Drula E."/>
            <person name="Varga T."/>
            <person name="Kohler A."/>
            <person name="Feng B."/>
            <person name="Cao Y."/>
            <person name="Lipzen A."/>
            <person name="Daum C."/>
            <person name="Hundley H."/>
            <person name="Pangilinan J."/>
            <person name="Johnson J."/>
            <person name="Barry K."/>
            <person name="LaButti K."/>
            <person name="Ng V."/>
            <person name="Ahrendt S."/>
            <person name="Min B."/>
            <person name="Choi I.G."/>
            <person name="Park H."/>
            <person name="Plett J.M."/>
            <person name="Magnuson J."/>
            <person name="Spatafora J.W."/>
            <person name="Nagy L.G."/>
            <person name="Henrissat B."/>
            <person name="Grigoriev I.V."/>
            <person name="Yang Z.L."/>
            <person name="Xu J."/>
            <person name="Martin F.M."/>
        </authorList>
    </citation>
    <scope>NUCLEOTIDE SEQUENCE</scope>
    <source>
        <strain evidence="1">KUC20120723A-06</strain>
    </source>
</reference>
<evidence type="ECO:0000313" key="2">
    <source>
        <dbReference type="Proteomes" id="UP000790709"/>
    </source>
</evidence>
<dbReference type="EMBL" id="MU266356">
    <property type="protein sequence ID" value="KAH7928135.1"/>
    <property type="molecule type" value="Genomic_DNA"/>
</dbReference>
<protein>
    <submittedName>
        <fullName evidence="1">S-adenosyl-L-methionine-dependent methyltransferase</fullName>
    </submittedName>
</protein>
<evidence type="ECO:0000313" key="1">
    <source>
        <dbReference type="EMBL" id="KAH7928135.1"/>
    </source>
</evidence>
<accession>A0ACB8BQD6</accession>
<sequence length="240" mass="26699">MSTHLHPAEPNGHDHRHDHSHSFEDANKQYFNETAHIHNDRPEVHEMARRIGAAMLEAYEFDEETTTVMDYACGTGLISKELAPHAKSILGVDISQSMVDQFNQSVFNQGIDQDEMKAICAELKGDQGELEGVKFDVIVCASSYHHFTSIEDVTRILVSHIKPGGSLMVADLLKEEFAGEIFPSDVHHLVAHKGGFEETDMRAVFEGAGLRNFTFELAAEAKRFGHPVKIFLAKGDKIAD</sequence>
<gene>
    <name evidence="1" type="ORF">BV22DRAFT_1110611</name>
</gene>
<comment type="caution">
    <text evidence="1">The sequence shown here is derived from an EMBL/GenBank/DDBJ whole genome shotgun (WGS) entry which is preliminary data.</text>
</comment>
<name>A0ACB8BQD6_9AGAM</name>
<keyword evidence="2" id="KW-1185">Reference proteome</keyword>